<dbReference type="HOGENOM" id="CLU_814221_0_0_1"/>
<evidence type="ECO:0000313" key="3">
    <source>
        <dbReference type="Proteomes" id="UP000007431"/>
    </source>
</evidence>
<feature type="region of interest" description="Disordered" evidence="1">
    <location>
        <begin position="116"/>
        <end position="153"/>
    </location>
</feature>
<organism evidence="3">
    <name type="scientific">Schizophyllum commune (strain H4-8 / FGSC 9210)</name>
    <name type="common">Split gill fungus</name>
    <dbReference type="NCBI Taxonomy" id="578458"/>
    <lineage>
        <taxon>Eukaryota</taxon>
        <taxon>Fungi</taxon>
        <taxon>Dikarya</taxon>
        <taxon>Basidiomycota</taxon>
        <taxon>Agaricomycotina</taxon>
        <taxon>Agaricomycetes</taxon>
        <taxon>Agaricomycetidae</taxon>
        <taxon>Agaricales</taxon>
        <taxon>Schizophyllaceae</taxon>
        <taxon>Schizophyllum</taxon>
    </lineage>
</organism>
<dbReference type="EMBL" id="GL377309">
    <property type="protein sequence ID" value="EFI94661.1"/>
    <property type="molecule type" value="Genomic_DNA"/>
</dbReference>
<dbReference type="RefSeq" id="XP_003029564.1">
    <property type="nucleotide sequence ID" value="XM_003029518.1"/>
</dbReference>
<feature type="compositionally biased region" description="Acidic residues" evidence="1">
    <location>
        <begin position="314"/>
        <end position="324"/>
    </location>
</feature>
<reference evidence="2 3" key="1">
    <citation type="journal article" date="2010" name="Nat. Biotechnol.">
        <title>Genome sequence of the model mushroom Schizophyllum commune.</title>
        <authorList>
            <person name="Ohm R.A."/>
            <person name="de Jong J.F."/>
            <person name="Lugones L.G."/>
            <person name="Aerts A."/>
            <person name="Kothe E."/>
            <person name="Stajich J.E."/>
            <person name="de Vries R.P."/>
            <person name="Record E."/>
            <person name="Levasseur A."/>
            <person name="Baker S.E."/>
            <person name="Bartholomew K.A."/>
            <person name="Coutinho P.M."/>
            <person name="Erdmann S."/>
            <person name="Fowler T.J."/>
            <person name="Gathman A.C."/>
            <person name="Lombard V."/>
            <person name="Henrissat B."/>
            <person name="Knabe N."/>
            <person name="Kuees U."/>
            <person name="Lilly W.W."/>
            <person name="Lindquist E."/>
            <person name="Lucas S."/>
            <person name="Magnuson J.K."/>
            <person name="Piumi F."/>
            <person name="Raudaskoski M."/>
            <person name="Salamov A."/>
            <person name="Schmutz J."/>
            <person name="Schwarze F.W.M.R."/>
            <person name="vanKuyk P.A."/>
            <person name="Horton J.S."/>
            <person name="Grigoriev I.V."/>
            <person name="Woesten H.A.B."/>
        </authorList>
    </citation>
    <scope>NUCLEOTIDE SEQUENCE [LARGE SCALE GENOMIC DNA]</scope>
    <source>
        <strain evidence="3">H4-8 / FGSC 9210</strain>
    </source>
</reference>
<dbReference type="Proteomes" id="UP000007431">
    <property type="component" value="Unassembled WGS sequence"/>
</dbReference>
<evidence type="ECO:0000256" key="1">
    <source>
        <dbReference type="SAM" id="MobiDB-lite"/>
    </source>
</evidence>
<protein>
    <submittedName>
        <fullName evidence="2">Expressed protein</fullName>
    </submittedName>
</protein>
<name>D8QAZ4_SCHCM</name>
<feature type="region of interest" description="Disordered" evidence="1">
    <location>
        <begin position="285"/>
        <end position="341"/>
    </location>
</feature>
<gene>
    <name evidence="2" type="ORF">SCHCODRAFT_85660</name>
</gene>
<feature type="compositionally biased region" description="Basic and acidic residues" evidence="1">
    <location>
        <begin position="293"/>
        <end position="313"/>
    </location>
</feature>
<feature type="region of interest" description="Disordered" evidence="1">
    <location>
        <begin position="1"/>
        <end position="42"/>
    </location>
</feature>
<feature type="region of interest" description="Disordered" evidence="1">
    <location>
        <begin position="208"/>
        <end position="246"/>
    </location>
</feature>
<accession>D8QAZ4</accession>
<dbReference type="AlphaFoldDB" id="D8QAZ4"/>
<dbReference type="GeneID" id="9594313"/>
<dbReference type="InParanoid" id="D8QAZ4"/>
<sequence length="341" mass="36322">MPSSHLSPLQKRRSAPDLRGGTDGQHVGCPFHPGAANLVSSPSALRRTSSALGLRRLFVDTDGRAKLIEAPDATRTGDARYAFQLAHTGIPKQPDERTSVQSTREVSDWLEALPLTSEFSPVPPSGPDSPNVPGEPLDDLPHAIPSGNPAHTHDVSFAERLSSNHLPGPAFSANAPRRTFSAAFFPLKTSAPVPALLAAFEWSRSVPPVPAEWDSDSDREKDAGAANDAAGDCDEPFTVSEHDSDTDSAFKLRALNAEIDYLKQLVSDEIMEQAGVASERPSILDEVVAASDDEVRSSDNEGGHSRHESHLPAESDDAQPDQVDDALASSNNSESGMCRGV</sequence>
<keyword evidence="3" id="KW-1185">Reference proteome</keyword>
<dbReference type="OrthoDB" id="10361320at2759"/>
<proteinExistence type="predicted"/>
<dbReference type="VEuPathDB" id="FungiDB:SCHCODRAFT_01156990"/>
<evidence type="ECO:0000313" key="2">
    <source>
        <dbReference type="EMBL" id="EFI94661.1"/>
    </source>
</evidence>
<dbReference type="KEGG" id="scm:SCHCO_01156990"/>